<dbReference type="PANTHER" id="PTHR30151">
    <property type="entry name" value="ALKANE SULFONATE ABC TRANSPORTER-RELATED, MEMBRANE SUBUNIT"/>
    <property type="match status" value="1"/>
</dbReference>
<keyword evidence="4 7" id="KW-0812">Transmembrane</keyword>
<evidence type="ECO:0000256" key="6">
    <source>
        <dbReference type="ARBA" id="ARBA00023136"/>
    </source>
</evidence>
<feature type="transmembrane region" description="Helical" evidence="7">
    <location>
        <begin position="107"/>
        <end position="127"/>
    </location>
</feature>
<dbReference type="Pfam" id="PF00528">
    <property type="entry name" value="BPD_transp_1"/>
    <property type="match status" value="1"/>
</dbReference>
<reference evidence="9 10" key="2">
    <citation type="journal article" date="2013" name="PLoS ONE">
        <title>INDIGO - INtegrated Data Warehouse of MIcrobial GenOmes with Examples from the Red Sea Extremophiles.</title>
        <authorList>
            <person name="Alam I."/>
            <person name="Antunes A."/>
            <person name="Kamau A.A."/>
            <person name="Ba Alawi W."/>
            <person name="Kalkatawi M."/>
            <person name="Stingl U."/>
            <person name="Bajic V.B."/>
        </authorList>
    </citation>
    <scope>NUCLEOTIDE SEQUENCE [LARGE SCALE GENOMIC DNA]</scope>
    <source>
        <strain evidence="9 10">E1L3A</strain>
    </source>
</reference>
<comment type="subcellular location">
    <subcellularLocation>
        <location evidence="1 7">Cell membrane</location>
        <topology evidence="1 7">Multi-pass membrane protein</topology>
    </subcellularLocation>
</comment>
<feature type="transmembrane region" description="Helical" evidence="7">
    <location>
        <begin position="223"/>
        <end position="249"/>
    </location>
</feature>
<organism evidence="9 10">
    <name type="scientific">Salinisphaera shabanensis E1L3A</name>
    <dbReference type="NCBI Taxonomy" id="1033802"/>
    <lineage>
        <taxon>Bacteria</taxon>
        <taxon>Pseudomonadati</taxon>
        <taxon>Pseudomonadota</taxon>
        <taxon>Gammaproteobacteria</taxon>
        <taxon>Salinisphaerales</taxon>
        <taxon>Salinisphaeraceae</taxon>
        <taxon>Salinisphaera</taxon>
    </lineage>
</organism>
<comment type="caution">
    <text evidence="9">The sequence shown here is derived from an EMBL/GenBank/DDBJ whole genome shotgun (WGS) entry which is preliminary data.</text>
</comment>
<dbReference type="InterPro" id="IPR000515">
    <property type="entry name" value="MetI-like"/>
</dbReference>
<dbReference type="RefSeq" id="WP_006912914.1">
    <property type="nucleotide sequence ID" value="NZ_AFNV02000008.1"/>
</dbReference>
<evidence type="ECO:0000256" key="7">
    <source>
        <dbReference type="RuleBase" id="RU363032"/>
    </source>
</evidence>
<evidence type="ECO:0000256" key="5">
    <source>
        <dbReference type="ARBA" id="ARBA00022989"/>
    </source>
</evidence>
<keyword evidence="5 7" id="KW-1133">Transmembrane helix</keyword>
<keyword evidence="3" id="KW-1003">Cell membrane</keyword>
<evidence type="ECO:0000256" key="2">
    <source>
        <dbReference type="ARBA" id="ARBA00022448"/>
    </source>
</evidence>
<protein>
    <submittedName>
        <fullName evidence="9">ABC transporter permease protein</fullName>
    </submittedName>
</protein>
<gene>
    <name evidence="9" type="ORF">SSPSH_001418</name>
</gene>
<dbReference type="AlphaFoldDB" id="U2FZZ0"/>
<evidence type="ECO:0000256" key="4">
    <source>
        <dbReference type="ARBA" id="ARBA00022692"/>
    </source>
</evidence>
<dbReference type="eggNOG" id="COG0600">
    <property type="taxonomic scope" value="Bacteria"/>
</dbReference>
<dbReference type="Gene3D" id="1.10.3720.10">
    <property type="entry name" value="MetI-like"/>
    <property type="match status" value="1"/>
</dbReference>
<dbReference type="InterPro" id="IPR035906">
    <property type="entry name" value="MetI-like_sf"/>
</dbReference>
<reference evidence="9 10" key="1">
    <citation type="journal article" date="2011" name="J. Bacteriol.">
        <title>Genome sequence of Salinisphaera shabanensis, a gammaproteobacterium from the harsh, variable environment of the brine-seawater interface of the Shaban Deep in the Red Sea.</title>
        <authorList>
            <person name="Antunes A."/>
            <person name="Alam I."/>
            <person name="Bajic V.B."/>
            <person name="Stingl U."/>
        </authorList>
    </citation>
    <scope>NUCLEOTIDE SEQUENCE [LARGE SCALE GENOMIC DNA]</scope>
    <source>
        <strain evidence="9 10">E1L3A</strain>
    </source>
</reference>
<dbReference type="STRING" id="1033802.SSPSH_001418"/>
<dbReference type="PANTHER" id="PTHR30151:SF38">
    <property type="entry name" value="ALIPHATIC SULFONATES TRANSPORT PERMEASE PROTEIN SSUC-RELATED"/>
    <property type="match status" value="1"/>
</dbReference>
<dbReference type="CDD" id="cd06261">
    <property type="entry name" value="TM_PBP2"/>
    <property type="match status" value="1"/>
</dbReference>
<dbReference type="Proteomes" id="UP000006242">
    <property type="component" value="Unassembled WGS sequence"/>
</dbReference>
<feature type="domain" description="ABC transmembrane type-1" evidence="8">
    <location>
        <begin position="69"/>
        <end position="249"/>
    </location>
</feature>
<keyword evidence="10" id="KW-1185">Reference proteome</keyword>
<sequence>MDIASHDMPLVRFRMRRQQTLVRAASLVGLALLWQIVALIANSDVLPGPLAVFYKLIVHTASGELPYHLAITLARVAVAFGLAMAIGTAVGIVMGRYQQLDLAFDGALVLGLNIPALVTIILCYVWFGLNDVAAVLAVALNKIPTVVVMVREGARAVDPKLLAVAQAYRVPRIVTLRQVFLPQLYPYLMGAARSGLALIWKIVLVVELLGRSNGVGFQLHLYYQFFDIGSILAYTLAFAGVVLLVEGLVMRPLEHRLTRWRT</sequence>
<proteinExistence type="inferred from homology"/>
<accession>U2FZZ0</accession>
<evidence type="ECO:0000256" key="1">
    <source>
        <dbReference type="ARBA" id="ARBA00004651"/>
    </source>
</evidence>
<evidence type="ECO:0000256" key="3">
    <source>
        <dbReference type="ARBA" id="ARBA00022475"/>
    </source>
</evidence>
<comment type="similarity">
    <text evidence="7">Belongs to the binding-protein-dependent transport system permease family.</text>
</comment>
<dbReference type="GO" id="GO:0055085">
    <property type="term" value="P:transmembrane transport"/>
    <property type="evidence" value="ECO:0007669"/>
    <property type="project" value="InterPro"/>
</dbReference>
<evidence type="ECO:0000313" key="9">
    <source>
        <dbReference type="EMBL" id="ERJ19648.1"/>
    </source>
</evidence>
<feature type="transmembrane region" description="Helical" evidence="7">
    <location>
        <begin position="73"/>
        <end position="95"/>
    </location>
</feature>
<dbReference type="GO" id="GO:0005886">
    <property type="term" value="C:plasma membrane"/>
    <property type="evidence" value="ECO:0007669"/>
    <property type="project" value="UniProtKB-SubCell"/>
</dbReference>
<evidence type="ECO:0000313" key="10">
    <source>
        <dbReference type="Proteomes" id="UP000006242"/>
    </source>
</evidence>
<keyword evidence="2 7" id="KW-0813">Transport</keyword>
<keyword evidence="6 7" id="KW-0472">Membrane</keyword>
<feature type="transmembrane region" description="Helical" evidence="7">
    <location>
        <begin position="21"/>
        <end position="41"/>
    </location>
</feature>
<dbReference type="PROSITE" id="PS50928">
    <property type="entry name" value="ABC_TM1"/>
    <property type="match status" value="1"/>
</dbReference>
<name>U2FZZ0_9GAMM</name>
<dbReference type="EMBL" id="AFNV02000008">
    <property type="protein sequence ID" value="ERJ19648.1"/>
    <property type="molecule type" value="Genomic_DNA"/>
</dbReference>
<dbReference type="SUPFAM" id="SSF161098">
    <property type="entry name" value="MetI-like"/>
    <property type="match status" value="1"/>
</dbReference>
<evidence type="ECO:0000259" key="8">
    <source>
        <dbReference type="PROSITE" id="PS50928"/>
    </source>
</evidence>